<organism evidence="2 3">
    <name type="scientific">Algoriphagus ornithinivorans</name>
    <dbReference type="NCBI Taxonomy" id="226506"/>
    <lineage>
        <taxon>Bacteria</taxon>
        <taxon>Pseudomonadati</taxon>
        <taxon>Bacteroidota</taxon>
        <taxon>Cytophagia</taxon>
        <taxon>Cytophagales</taxon>
        <taxon>Cyclobacteriaceae</taxon>
        <taxon>Algoriphagus</taxon>
    </lineage>
</organism>
<keyword evidence="1" id="KW-0812">Transmembrane</keyword>
<keyword evidence="1" id="KW-0472">Membrane</keyword>
<reference evidence="3" key="1">
    <citation type="submission" date="2016-10" db="EMBL/GenBank/DDBJ databases">
        <authorList>
            <person name="Varghese N."/>
            <person name="Submissions S."/>
        </authorList>
    </citation>
    <scope>NUCLEOTIDE SEQUENCE [LARGE SCALE GENOMIC DNA]</scope>
    <source>
        <strain evidence="3">DSM 15282</strain>
    </source>
</reference>
<accession>A0A1I5DWE4</accession>
<name>A0A1I5DWE4_9BACT</name>
<evidence type="ECO:0000313" key="3">
    <source>
        <dbReference type="Proteomes" id="UP000199564"/>
    </source>
</evidence>
<keyword evidence="1" id="KW-1133">Transmembrane helix</keyword>
<dbReference type="STRING" id="226506.SAMN04488519_103176"/>
<keyword evidence="3" id="KW-1185">Reference proteome</keyword>
<protein>
    <submittedName>
        <fullName evidence="2">Uncharacterized protein</fullName>
    </submittedName>
</protein>
<sequence>MVDSVRVVCGFTHLQMISFFRKIRQKLLSQNRLTQYLAYAIGEILLVTIGILIALQVNIWNQNRINSNEEYQYYRRLLEDALEEKTIMEATINYSNQVISHGKSAMAIFENPSDAEQDPLQNLLDFYQASQLQDPYSAESTYTELISSGQINLIQNEKLKTALIRYYEIDWTSSGVFNLENKYRENLRSKMPDVIQTEIRAKCNDIYIKSRNGYQTALPKNCEFSIDYNLAKSVVETLSQDESLKKDLRYLIGNETGKVNDLNIIKIQLNDLIELLQSLVLE</sequence>
<evidence type="ECO:0000313" key="2">
    <source>
        <dbReference type="EMBL" id="SFO03536.1"/>
    </source>
</evidence>
<gene>
    <name evidence="2" type="ORF">SAMN04488519_103176</name>
</gene>
<dbReference type="AlphaFoldDB" id="A0A1I5DWE4"/>
<proteinExistence type="predicted"/>
<feature type="transmembrane region" description="Helical" evidence="1">
    <location>
        <begin position="36"/>
        <end position="55"/>
    </location>
</feature>
<evidence type="ECO:0000256" key="1">
    <source>
        <dbReference type="SAM" id="Phobius"/>
    </source>
</evidence>
<dbReference type="EMBL" id="FOVW01000003">
    <property type="protein sequence ID" value="SFO03536.1"/>
    <property type="molecule type" value="Genomic_DNA"/>
</dbReference>
<dbReference type="Proteomes" id="UP000199564">
    <property type="component" value="Unassembled WGS sequence"/>
</dbReference>